<gene>
    <name evidence="1" type="ORF">KIL84_021436</name>
</gene>
<sequence>MELVEWHQSRTGRGNRQIKASGFELKGKCLQTRRPGVWSRATGTAGLYRWPCFLQPQPLARDHAGKALTDPGILTPHLVVVCTDGVGEERGDTPLSIRSQPNRG</sequence>
<comment type="caution">
    <text evidence="1">The sequence shown here is derived from an EMBL/GenBank/DDBJ whole genome shotgun (WGS) entry which is preliminary data.</text>
</comment>
<name>A0A9D3X8T2_9SAUR</name>
<evidence type="ECO:0000313" key="2">
    <source>
        <dbReference type="Proteomes" id="UP000827986"/>
    </source>
</evidence>
<organism evidence="1 2">
    <name type="scientific">Mauremys mutica</name>
    <name type="common">yellowpond turtle</name>
    <dbReference type="NCBI Taxonomy" id="74926"/>
    <lineage>
        <taxon>Eukaryota</taxon>
        <taxon>Metazoa</taxon>
        <taxon>Chordata</taxon>
        <taxon>Craniata</taxon>
        <taxon>Vertebrata</taxon>
        <taxon>Euteleostomi</taxon>
        <taxon>Archelosauria</taxon>
        <taxon>Testudinata</taxon>
        <taxon>Testudines</taxon>
        <taxon>Cryptodira</taxon>
        <taxon>Durocryptodira</taxon>
        <taxon>Testudinoidea</taxon>
        <taxon>Geoemydidae</taxon>
        <taxon>Geoemydinae</taxon>
        <taxon>Mauremys</taxon>
    </lineage>
</organism>
<dbReference type="Proteomes" id="UP000827986">
    <property type="component" value="Unassembled WGS sequence"/>
</dbReference>
<accession>A0A9D3X8T2</accession>
<protein>
    <submittedName>
        <fullName evidence="1">Uncharacterized protein</fullName>
    </submittedName>
</protein>
<keyword evidence="2" id="KW-1185">Reference proteome</keyword>
<reference evidence="1" key="1">
    <citation type="submission" date="2021-09" db="EMBL/GenBank/DDBJ databases">
        <title>The genome of Mauremys mutica provides insights into the evolution of semi-aquatic lifestyle.</title>
        <authorList>
            <person name="Gong S."/>
            <person name="Gao Y."/>
        </authorList>
    </citation>
    <scope>NUCLEOTIDE SEQUENCE</scope>
    <source>
        <strain evidence="1">MM-2020</strain>
        <tissue evidence="1">Muscle</tissue>
    </source>
</reference>
<proteinExistence type="predicted"/>
<evidence type="ECO:0000313" key="1">
    <source>
        <dbReference type="EMBL" id="KAH1175022.1"/>
    </source>
</evidence>
<dbReference type="AlphaFoldDB" id="A0A9D3X8T2"/>
<dbReference type="EMBL" id="JAHDVG010000478">
    <property type="protein sequence ID" value="KAH1175022.1"/>
    <property type="molecule type" value="Genomic_DNA"/>
</dbReference>